<dbReference type="InterPro" id="IPR029063">
    <property type="entry name" value="SAM-dependent_MTases_sf"/>
</dbReference>
<dbReference type="PANTHER" id="PTHR43619:SF2">
    <property type="entry name" value="S-ADENOSYL-L-METHIONINE-DEPENDENT METHYLTRANSFERASES SUPERFAMILY PROTEIN"/>
    <property type="match status" value="1"/>
</dbReference>
<protein>
    <submittedName>
        <fullName evidence="3">O-Methyltransferase involved in polyketide biosynthesis</fullName>
    </submittedName>
</protein>
<evidence type="ECO:0000256" key="1">
    <source>
        <dbReference type="ARBA" id="ARBA00022603"/>
    </source>
</evidence>
<evidence type="ECO:0000313" key="3">
    <source>
        <dbReference type="EMBL" id="SFX07733.1"/>
    </source>
</evidence>
<dbReference type="Gene3D" id="3.40.50.150">
    <property type="entry name" value="Vaccinia Virus protein VP39"/>
    <property type="match status" value="1"/>
</dbReference>
<keyword evidence="1 3" id="KW-0489">Methyltransferase</keyword>
<evidence type="ECO:0000256" key="2">
    <source>
        <dbReference type="ARBA" id="ARBA00022679"/>
    </source>
</evidence>
<dbReference type="AlphaFoldDB" id="A0A1K1U5Q7"/>
<dbReference type="InterPro" id="IPR007213">
    <property type="entry name" value="Ppm1/Ppm2/Tcmp"/>
</dbReference>
<dbReference type="PANTHER" id="PTHR43619">
    <property type="entry name" value="S-ADENOSYL-L-METHIONINE-DEPENDENT METHYLTRANSFERASE YKTD-RELATED"/>
    <property type="match status" value="1"/>
</dbReference>
<dbReference type="EMBL" id="FPJO01000001">
    <property type="protein sequence ID" value="SFX07733.1"/>
    <property type="molecule type" value="Genomic_DNA"/>
</dbReference>
<sequence length="279" mass="31199">MAGVRPMLSGVPETLLWTFYNRAYEAGRPYPVLDDPVALRLLEDLDYPFEERFGRPNPFHSQAQGLRSRCFDLAVQEYLADRPQATVVALGDGLETGFWRVDNSRLNWLSVDLPEVAELRRRLLPASDRLRTLSRSATDLSWLDEIEDPQGRGVVVTTQGLLMYLRPAEVREILAACAERLPGGVLVLDTMARRLARGTVAGRSKVGTMTIPPMRWAMNPGERPKLRGAHPAITEVRALRLPRGRGAMGELIRIQSLLPGLRTLTPAMTQLRFGGRTSY</sequence>
<accession>A0A1K1U5Q7</accession>
<dbReference type="RefSeq" id="WP_177327998.1">
    <property type="nucleotide sequence ID" value="NZ_CP109381.1"/>
</dbReference>
<dbReference type="GO" id="GO:0008168">
    <property type="term" value="F:methyltransferase activity"/>
    <property type="evidence" value="ECO:0007669"/>
    <property type="project" value="UniProtKB-KW"/>
</dbReference>
<proteinExistence type="predicted"/>
<dbReference type="Proteomes" id="UP000181909">
    <property type="component" value="Unassembled WGS sequence"/>
</dbReference>
<reference evidence="3 4" key="1">
    <citation type="submission" date="2016-11" db="EMBL/GenBank/DDBJ databases">
        <authorList>
            <person name="Jaros S."/>
            <person name="Januszkiewicz K."/>
            <person name="Wedrychowicz H."/>
        </authorList>
    </citation>
    <scope>NUCLEOTIDE SEQUENCE [LARGE SCALE GENOMIC DNA]</scope>
    <source>
        <strain evidence="3 4">OK807</strain>
    </source>
</reference>
<dbReference type="GO" id="GO:0032259">
    <property type="term" value="P:methylation"/>
    <property type="evidence" value="ECO:0007669"/>
    <property type="project" value="UniProtKB-KW"/>
</dbReference>
<organism evidence="3 4">
    <name type="scientific">Streptomyces atratus</name>
    <dbReference type="NCBI Taxonomy" id="1893"/>
    <lineage>
        <taxon>Bacteria</taxon>
        <taxon>Bacillati</taxon>
        <taxon>Actinomycetota</taxon>
        <taxon>Actinomycetes</taxon>
        <taxon>Kitasatosporales</taxon>
        <taxon>Streptomycetaceae</taxon>
        <taxon>Streptomyces</taxon>
    </lineage>
</organism>
<keyword evidence="2 3" id="KW-0808">Transferase</keyword>
<dbReference type="Pfam" id="PF04072">
    <property type="entry name" value="LCM"/>
    <property type="match status" value="1"/>
</dbReference>
<name>A0A1K1U5Q7_STRAR</name>
<gene>
    <name evidence="3" type="ORF">SAMN02787144_1001390</name>
</gene>
<dbReference type="SUPFAM" id="SSF53335">
    <property type="entry name" value="S-adenosyl-L-methionine-dependent methyltransferases"/>
    <property type="match status" value="1"/>
</dbReference>
<evidence type="ECO:0000313" key="4">
    <source>
        <dbReference type="Proteomes" id="UP000181909"/>
    </source>
</evidence>
<dbReference type="STRING" id="1893.SAMN02787144_1001390"/>